<dbReference type="AlphaFoldDB" id="A0A9X1WB58"/>
<comment type="caution">
    <text evidence="1">The sequence shown here is derived from an EMBL/GenBank/DDBJ whole genome shotgun (WGS) entry which is preliminary data.</text>
</comment>
<evidence type="ECO:0000313" key="2">
    <source>
        <dbReference type="Proteomes" id="UP001139488"/>
    </source>
</evidence>
<dbReference type="EMBL" id="JAJNNZ010000009">
    <property type="protein sequence ID" value="MCJ2377702.1"/>
    <property type="molecule type" value="Genomic_DNA"/>
</dbReference>
<gene>
    <name evidence="1" type="ORF">LNL84_12775</name>
</gene>
<organism evidence="1 2">
    <name type="scientific">Vibrio gelatinilyticus</name>
    <dbReference type="NCBI Taxonomy" id="2893468"/>
    <lineage>
        <taxon>Bacteria</taxon>
        <taxon>Pseudomonadati</taxon>
        <taxon>Pseudomonadota</taxon>
        <taxon>Gammaproteobacteria</taxon>
        <taxon>Vibrionales</taxon>
        <taxon>Vibrionaceae</taxon>
        <taxon>Vibrio</taxon>
    </lineage>
</organism>
<reference evidence="1" key="1">
    <citation type="submission" date="2021-11" db="EMBL/GenBank/DDBJ databases">
        <title>Vibrio ZSDE26 sp. nov. and Vibrio ZSDZ34 sp. nov., isolated from coastal seawater in Qingdao.</title>
        <authorList>
            <person name="Zhang P."/>
        </authorList>
    </citation>
    <scope>NUCLEOTIDE SEQUENCE</scope>
    <source>
        <strain evidence="1">ZSDZ34</strain>
    </source>
</reference>
<keyword evidence="2" id="KW-1185">Reference proteome</keyword>
<proteinExistence type="predicted"/>
<sequence>MQQCEINIYDMRDEKEVIILNIGFSDTTKADFMWSNMPTTTCREYISHLVVSGNVVAKKYITEDELSEMNRATRNEHTLLC</sequence>
<protein>
    <submittedName>
        <fullName evidence="1">Uncharacterized protein</fullName>
    </submittedName>
</protein>
<evidence type="ECO:0000313" key="1">
    <source>
        <dbReference type="EMBL" id="MCJ2377702.1"/>
    </source>
</evidence>
<dbReference type="RefSeq" id="WP_244357940.1">
    <property type="nucleotide sequence ID" value="NZ_JAJNNZ010000009.1"/>
</dbReference>
<dbReference type="Proteomes" id="UP001139488">
    <property type="component" value="Unassembled WGS sequence"/>
</dbReference>
<name>A0A9X1WB58_9VIBR</name>
<accession>A0A9X1WB58</accession>